<keyword evidence="5" id="KW-0813">Transport</keyword>
<dbReference type="InterPro" id="IPR045888">
    <property type="entry name" value="Erv"/>
</dbReference>
<comment type="caution">
    <text evidence="9">The sequence shown here is derived from an EMBL/GenBank/DDBJ whole genome shotgun (WGS) entry which is preliminary data.</text>
</comment>
<dbReference type="InterPro" id="IPR012936">
    <property type="entry name" value="Erv_C"/>
</dbReference>
<comment type="function">
    <text evidence="5">Plays a role in transport between endoplasmic reticulum and Golgi.</text>
</comment>
<evidence type="ECO:0000256" key="6">
    <source>
        <dbReference type="SAM" id="MobiDB-lite"/>
    </source>
</evidence>
<feature type="transmembrane region" description="Helical" evidence="5">
    <location>
        <begin position="33"/>
        <end position="56"/>
    </location>
</feature>
<accession>A0ABR0KTJ3</accession>
<keyword evidence="5" id="KW-0931">ER-Golgi transport</keyword>
<feature type="region of interest" description="Disordered" evidence="6">
    <location>
        <begin position="628"/>
        <end position="648"/>
    </location>
</feature>
<feature type="domain" description="Endoplasmic reticulum vesicle transporter C-terminal" evidence="7">
    <location>
        <begin position="421"/>
        <end position="606"/>
    </location>
</feature>
<organism evidence="9 10">
    <name type="scientific">Cryomyces antarcticus</name>
    <dbReference type="NCBI Taxonomy" id="329879"/>
    <lineage>
        <taxon>Eukaryota</taxon>
        <taxon>Fungi</taxon>
        <taxon>Dikarya</taxon>
        <taxon>Ascomycota</taxon>
        <taxon>Pezizomycotina</taxon>
        <taxon>Dothideomycetes</taxon>
        <taxon>Dothideomycetes incertae sedis</taxon>
        <taxon>Cryomyces</taxon>
    </lineage>
</organism>
<feature type="domain" description="Endoplasmic reticulum vesicle transporter N-terminal" evidence="8">
    <location>
        <begin position="257"/>
        <end position="345"/>
    </location>
</feature>
<dbReference type="Pfam" id="PF07970">
    <property type="entry name" value="COPIIcoated_ERV"/>
    <property type="match status" value="1"/>
</dbReference>
<protein>
    <recommendedName>
        <fullName evidence="5">Endoplasmic reticulum-Golgi intermediate compartment protein</fullName>
    </recommendedName>
</protein>
<gene>
    <name evidence="9" type="ORF">LTR16_001989</name>
</gene>
<dbReference type="EMBL" id="JAVRRA010024753">
    <property type="protein sequence ID" value="KAK5129714.1"/>
    <property type="molecule type" value="Genomic_DNA"/>
</dbReference>
<feature type="transmembrane region" description="Helical" evidence="5">
    <location>
        <begin position="277"/>
        <end position="294"/>
    </location>
</feature>
<comment type="subcellular location">
    <subcellularLocation>
        <location evidence="5">Endoplasmic reticulum membrane</location>
        <topology evidence="5">Multi-pass membrane protein</topology>
    </subcellularLocation>
    <subcellularLocation>
        <location evidence="5">Endoplasmic reticulum-Golgi intermediate compartment membrane</location>
        <topology evidence="5">Multi-pass membrane protein</topology>
    </subcellularLocation>
    <subcellularLocation>
        <location evidence="5">Golgi apparatus membrane</location>
        <topology evidence="5">Multi-pass membrane protein</topology>
    </subcellularLocation>
    <subcellularLocation>
        <location evidence="1">Membrane</location>
    </subcellularLocation>
</comment>
<dbReference type="PANTHER" id="PTHR10984:SF81">
    <property type="entry name" value="ER-DERIVED VESICLES PROTEIN ERV41"/>
    <property type="match status" value="1"/>
</dbReference>
<dbReference type="Pfam" id="PF13850">
    <property type="entry name" value="ERGIC_N"/>
    <property type="match status" value="1"/>
</dbReference>
<evidence type="ECO:0000259" key="7">
    <source>
        <dbReference type="Pfam" id="PF07970"/>
    </source>
</evidence>
<feature type="compositionally biased region" description="Low complexity" evidence="6">
    <location>
        <begin position="110"/>
        <end position="119"/>
    </location>
</feature>
<keyword evidence="2 5" id="KW-0812">Transmembrane</keyword>
<proteinExistence type="inferred from homology"/>
<evidence type="ECO:0000256" key="5">
    <source>
        <dbReference type="RuleBase" id="RU369013"/>
    </source>
</evidence>
<keyword evidence="4 5" id="KW-0472">Membrane</keyword>
<name>A0ABR0KTJ3_9PEZI</name>
<feature type="compositionally biased region" description="Basic and acidic residues" evidence="6">
    <location>
        <begin position="638"/>
        <end position="648"/>
    </location>
</feature>
<evidence type="ECO:0000256" key="3">
    <source>
        <dbReference type="ARBA" id="ARBA00022989"/>
    </source>
</evidence>
<keyword evidence="5" id="KW-0333">Golgi apparatus</keyword>
<evidence type="ECO:0000256" key="2">
    <source>
        <dbReference type="ARBA" id="ARBA00022692"/>
    </source>
</evidence>
<keyword evidence="5" id="KW-0256">Endoplasmic reticulum</keyword>
<evidence type="ECO:0000259" key="8">
    <source>
        <dbReference type="Pfam" id="PF13850"/>
    </source>
</evidence>
<feature type="non-terminal residue" evidence="9">
    <location>
        <position position="1"/>
    </location>
</feature>
<keyword evidence="3 5" id="KW-1133">Transmembrane helix</keyword>
<keyword evidence="10" id="KW-1185">Reference proteome</keyword>
<dbReference type="PANTHER" id="PTHR10984">
    <property type="entry name" value="ENDOPLASMIC RETICULUM-GOLGI INTERMEDIATE COMPARTMENT PROTEIN"/>
    <property type="match status" value="1"/>
</dbReference>
<dbReference type="Proteomes" id="UP001357485">
    <property type="component" value="Unassembled WGS sequence"/>
</dbReference>
<sequence>VDPDNPVSPKPSESDLPLYQRISATTRNTLSKIPLFAALVVFIPLGVTAFLINSGIQSIRSAQRIRLHEAGLGAGHYRIPLLIEDARRMGEGVYEGFGGAQSQEYLPAGSEESSSPLSSSRKRSYRSESMASESTEKLLGNGGNDSNTQLPGSLHSRSLDFPTLALTKDQFDMVDALDEVGWRKYPVHIHKVGHTHAAIITTSELLLTFGNTRSTTSIGVTSSIDAASIALGFSMNGFANHGLDESAFGDSKGLSAVKAFDAFPKTKPSYQTRTSTGGVWTLLLILASTLLTFSEIRRWFIGHTTHAFSVEKGISHDLQINLDIVVAMKCHDLHINVQDASGDRILAGEALTRHDTAWAQWGNGRKIHRLGDSLIGQGSLSGGGAGAENGYQEEDVHDYLGAARRKRRFAKTPKLGRGVEADSCRIFGSLEGNKVQGDFHITARGHGYMEFGQHLDHSAFNFSHQINELSFGPFYPSLTNPLDNTLATTDSHFFKYQYYLSVVPTIYTTDASALTAADYVPSTNSPASSSDAANTQQGYLFSPSTVFTNQYAVTEQSHVVGESQVPGVFVKFDIEPILLTIAEEWGGLLALLVRLVNVVSGVLVAGGWCYQLSEWAREVWGRRGRRRAGSSMGMLHGGGDEKSGMGNY</sequence>
<comment type="similarity">
    <text evidence="5">Belongs to the ERGIC family.</text>
</comment>
<evidence type="ECO:0000313" key="10">
    <source>
        <dbReference type="Proteomes" id="UP001357485"/>
    </source>
</evidence>
<evidence type="ECO:0000256" key="1">
    <source>
        <dbReference type="ARBA" id="ARBA00004370"/>
    </source>
</evidence>
<feature type="region of interest" description="Disordered" evidence="6">
    <location>
        <begin position="104"/>
        <end position="154"/>
    </location>
</feature>
<reference evidence="9 10" key="1">
    <citation type="submission" date="2023-08" db="EMBL/GenBank/DDBJ databases">
        <title>Black Yeasts Isolated from many extreme environments.</title>
        <authorList>
            <person name="Coleine C."/>
            <person name="Stajich J.E."/>
            <person name="Selbmann L."/>
        </authorList>
    </citation>
    <scope>NUCLEOTIDE SEQUENCE [LARGE SCALE GENOMIC DNA]</scope>
    <source>
        <strain evidence="9 10">CCFEE 536</strain>
    </source>
</reference>
<evidence type="ECO:0000313" key="9">
    <source>
        <dbReference type="EMBL" id="KAK5129714.1"/>
    </source>
</evidence>
<dbReference type="InterPro" id="IPR039542">
    <property type="entry name" value="Erv_N"/>
</dbReference>
<evidence type="ECO:0000256" key="4">
    <source>
        <dbReference type="ARBA" id="ARBA00023136"/>
    </source>
</evidence>